<dbReference type="GO" id="GO:0008270">
    <property type="term" value="F:zinc ion binding"/>
    <property type="evidence" value="ECO:0007669"/>
    <property type="project" value="UniProtKB-KW"/>
</dbReference>
<keyword evidence="3" id="KW-0862">Zinc</keyword>
<dbReference type="InterPro" id="IPR036893">
    <property type="entry name" value="SBP_sf"/>
</dbReference>
<proteinExistence type="predicted"/>
<dbReference type="GO" id="GO:0003677">
    <property type="term" value="F:DNA binding"/>
    <property type="evidence" value="ECO:0007669"/>
    <property type="project" value="InterPro"/>
</dbReference>
<dbReference type="AlphaFoldDB" id="A0A7J7M0S8"/>
<dbReference type="Gene3D" id="4.10.1100.10">
    <property type="entry name" value="Transcription factor, SBP-box domain"/>
    <property type="match status" value="1"/>
</dbReference>
<keyword evidence="8" id="KW-1185">Reference proteome</keyword>
<evidence type="ECO:0000256" key="2">
    <source>
        <dbReference type="ARBA" id="ARBA00022771"/>
    </source>
</evidence>
<comment type="caution">
    <text evidence="7">The sequence shown here is derived from an EMBL/GenBank/DDBJ whole genome shotgun (WGS) entry which is preliminary data.</text>
</comment>
<dbReference type="Pfam" id="PF03110">
    <property type="entry name" value="SBP"/>
    <property type="match status" value="1"/>
</dbReference>
<accession>A0A7J7M0S8</accession>
<evidence type="ECO:0000256" key="3">
    <source>
        <dbReference type="ARBA" id="ARBA00022833"/>
    </source>
</evidence>
<evidence type="ECO:0000256" key="4">
    <source>
        <dbReference type="PROSITE-ProRule" id="PRU00470"/>
    </source>
</evidence>
<dbReference type="EMBL" id="JACGCM010001845">
    <property type="protein sequence ID" value="KAF6148442.1"/>
    <property type="molecule type" value="Genomic_DNA"/>
</dbReference>
<evidence type="ECO:0000256" key="1">
    <source>
        <dbReference type="ARBA" id="ARBA00022723"/>
    </source>
</evidence>
<sequence>MLPSSSLGSLKRPRSHNNGDGTVLCMVDGCTVDVDECKDYLRRSRVCEVHSKSPSVMLGGLEQRFCQRCSSHFPVPLSFDTSRTSFHLLVEFDGLKRNCREGLERHNQRRRKSQPISLDTNLGNSLLNYQGTGLLPFANSQVLRSTSVVNSTLTGIVTPVQDSTSFNRWASHYRGGQNSFPGTFSPNYGGQMQLPFFPIHKASVGNQTAAEASFCPLLLNPITSFESGGTSSDRLQVCSPSSVIISGQTTQIDMSHLMRPHKFSGTFSPNHRDRETQLPFCQPFLQTIASSHDSSRTSIHPLLLSSPSSVTTWCQTSQININHLMYPNTLPAARPVVPPLLPGINYSSLGNYQSHEIVSNANDSHTYCPGQPSRINMKHLVHAETVPFAQPTISSSMPYMNYQAQEMVSKANYSHIHYPGQPSRIDIRHLVHAETVPFAQPTIPSFMPYMNYQSHEIVSNANDSHTYCPGQPSRINMRHLVHAETIPFAQPTIPSSMPYMNYQAQAQEMVSNANYSHIHYPGQPSKINMRHLVHAETVPFTQPTRPSSMPCMNYQSQGKVSNANHPDESSKTPCTINFHSLGSS</sequence>
<protein>
    <recommendedName>
        <fullName evidence="6">SBP-type domain-containing protein</fullName>
    </recommendedName>
</protein>
<reference evidence="7 8" key="1">
    <citation type="journal article" date="2020" name="IScience">
        <title>Genome Sequencing of the Endangered Kingdonia uniflora (Circaeasteraceae, Ranunculales) Reveals Potential Mechanisms of Evolutionary Specialization.</title>
        <authorList>
            <person name="Sun Y."/>
            <person name="Deng T."/>
            <person name="Zhang A."/>
            <person name="Moore M.J."/>
            <person name="Landis J.B."/>
            <person name="Lin N."/>
            <person name="Zhang H."/>
            <person name="Zhang X."/>
            <person name="Huang J."/>
            <person name="Zhang X."/>
            <person name="Sun H."/>
            <person name="Wang H."/>
        </authorList>
    </citation>
    <scope>NUCLEOTIDE SEQUENCE [LARGE SCALE GENOMIC DNA]</scope>
    <source>
        <strain evidence="7">TB1705</strain>
        <tissue evidence="7">Leaf</tissue>
    </source>
</reference>
<dbReference type="SUPFAM" id="SSF103612">
    <property type="entry name" value="SBT domain"/>
    <property type="match status" value="1"/>
</dbReference>
<keyword evidence="2 4" id="KW-0863">Zinc-finger</keyword>
<evidence type="ECO:0000313" key="7">
    <source>
        <dbReference type="EMBL" id="KAF6148442.1"/>
    </source>
</evidence>
<dbReference type="InterPro" id="IPR004333">
    <property type="entry name" value="SBP_dom"/>
</dbReference>
<evidence type="ECO:0000313" key="8">
    <source>
        <dbReference type="Proteomes" id="UP000541444"/>
    </source>
</evidence>
<dbReference type="PANTHER" id="PTHR31251">
    <property type="entry name" value="SQUAMOSA PROMOTER-BINDING-LIKE PROTEIN 4"/>
    <property type="match status" value="1"/>
</dbReference>
<gene>
    <name evidence="7" type="ORF">GIB67_038797</name>
</gene>
<keyword evidence="1" id="KW-0479">Metal-binding</keyword>
<dbReference type="PANTHER" id="PTHR31251:SF208">
    <property type="entry name" value="SQUAMOSA PROMOTER-BINDING-LIKE PROTEIN 18"/>
    <property type="match status" value="1"/>
</dbReference>
<dbReference type="InterPro" id="IPR044817">
    <property type="entry name" value="SBP-like"/>
</dbReference>
<dbReference type="PROSITE" id="PS51141">
    <property type="entry name" value="ZF_SBP"/>
    <property type="match status" value="1"/>
</dbReference>
<dbReference type="Proteomes" id="UP000541444">
    <property type="component" value="Unassembled WGS sequence"/>
</dbReference>
<name>A0A7J7M0S8_9MAGN</name>
<evidence type="ECO:0000259" key="6">
    <source>
        <dbReference type="PROSITE" id="PS51141"/>
    </source>
</evidence>
<organism evidence="7 8">
    <name type="scientific">Kingdonia uniflora</name>
    <dbReference type="NCBI Taxonomy" id="39325"/>
    <lineage>
        <taxon>Eukaryota</taxon>
        <taxon>Viridiplantae</taxon>
        <taxon>Streptophyta</taxon>
        <taxon>Embryophyta</taxon>
        <taxon>Tracheophyta</taxon>
        <taxon>Spermatophyta</taxon>
        <taxon>Magnoliopsida</taxon>
        <taxon>Ranunculales</taxon>
        <taxon>Circaeasteraceae</taxon>
        <taxon>Kingdonia</taxon>
    </lineage>
</organism>
<feature type="region of interest" description="Disordered" evidence="5">
    <location>
        <begin position="540"/>
        <end position="584"/>
    </location>
</feature>
<feature type="compositionally biased region" description="Polar residues" evidence="5">
    <location>
        <begin position="571"/>
        <end position="584"/>
    </location>
</feature>
<dbReference type="OrthoDB" id="514967at2759"/>
<feature type="compositionally biased region" description="Polar residues" evidence="5">
    <location>
        <begin position="553"/>
        <end position="564"/>
    </location>
</feature>
<feature type="domain" description="SBP-type" evidence="6">
    <location>
        <begin position="22"/>
        <end position="113"/>
    </location>
</feature>
<evidence type="ECO:0000256" key="5">
    <source>
        <dbReference type="SAM" id="MobiDB-lite"/>
    </source>
</evidence>
<dbReference type="GO" id="GO:0005634">
    <property type="term" value="C:nucleus"/>
    <property type="evidence" value="ECO:0007669"/>
    <property type="project" value="InterPro"/>
</dbReference>